<dbReference type="Proteomes" id="UP000410492">
    <property type="component" value="Unassembled WGS sequence"/>
</dbReference>
<keyword evidence="6" id="KW-0552">Olfaction</keyword>
<evidence type="ECO:0000256" key="7">
    <source>
        <dbReference type="ARBA" id="ARBA00022989"/>
    </source>
</evidence>
<dbReference type="PANTHER" id="PTHR11923:SF69">
    <property type="entry name" value="SENSORY NEURON MEMBRANE PROTEIN 1"/>
    <property type="match status" value="1"/>
</dbReference>
<keyword evidence="10" id="KW-0675">Receptor</keyword>
<evidence type="ECO:0000256" key="2">
    <source>
        <dbReference type="ARBA" id="ARBA00010532"/>
    </source>
</evidence>
<dbReference type="OrthoDB" id="10024078at2759"/>
<gene>
    <name evidence="13" type="ORF">CALMAC_LOCUS4258</name>
</gene>
<dbReference type="Pfam" id="PF01130">
    <property type="entry name" value="CD36"/>
    <property type="match status" value="1"/>
</dbReference>
<keyword evidence="3" id="KW-1003">Cell membrane</keyword>
<proteinExistence type="inferred from homology"/>
<keyword evidence="11" id="KW-0325">Glycoprotein</keyword>
<evidence type="ECO:0008006" key="15">
    <source>
        <dbReference type="Google" id="ProtNLM"/>
    </source>
</evidence>
<sequence>MQTSVKIAVAGVASLVFIVLVGFILFQPIMRFGIKDQTCLKKRNEVRDIYLKLPFPLDFKIYFFNVSNPEQVQNGAIPIVKEVGPYCYNEYKNKIDVVDNDAEDSLTYSPYDIFSFNQNKSGDLDDNEYVTILNPIIVGMVNQVAKESPALLSIVNQAIIAIFQPKSIYITARVRDILFDGIEINCNITDFAAKAVCTQIKSMSAFKAHQTKKNVFLFSVFGTRNATVGGRIKVSRGILNYKDVGRVLEIDGKKEISLWTTEWCNRFRGTDGWIIPPLLEEGESVRVFGTDLCRNVEAIPVSKDYMKGLHVRVYEATMGDMEHNEADKCYCSSPTTCLKKGLFDLSKCMGVPIIVTLPHFLETDPYYLEKVYGLDPVHDAHVLKIILEPMTSTPLVAKKRAQLNLMISAVPRITVMQNVSEALHPIFWMEEGIDLEGPLLTKVQTIFVAVKVLTVLNYIGLLASLGTIAYGSYGYFKNMKSVKVTPTHEATSTINDDITRSTNVLVATMNGMERKTYNHPVLSGHEFNRYNT</sequence>
<dbReference type="GO" id="GO:0007608">
    <property type="term" value="P:sensory perception of smell"/>
    <property type="evidence" value="ECO:0007669"/>
    <property type="project" value="UniProtKB-KW"/>
</dbReference>
<protein>
    <recommendedName>
        <fullName evidence="15">Sensory neuron membrane protein 1</fullName>
    </recommendedName>
</protein>
<evidence type="ECO:0000313" key="14">
    <source>
        <dbReference type="Proteomes" id="UP000410492"/>
    </source>
</evidence>
<dbReference type="GO" id="GO:0005737">
    <property type="term" value="C:cytoplasm"/>
    <property type="evidence" value="ECO:0007669"/>
    <property type="project" value="TreeGrafter"/>
</dbReference>
<keyword evidence="4" id="KW-0716">Sensory transduction</keyword>
<dbReference type="EMBL" id="CAACVG010006076">
    <property type="protein sequence ID" value="VEN39902.1"/>
    <property type="molecule type" value="Genomic_DNA"/>
</dbReference>
<dbReference type="GO" id="GO:0005044">
    <property type="term" value="F:scavenger receptor activity"/>
    <property type="evidence" value="ECO:0007669"/>
    <property type="project" value="TreeGrafter"/>
</dbReference>
<dbReference type="PRINTS" id="PR01609">
    <property type="entry name" value="CD36FAMILY"/>
</dbReference>
<accession>A0A653BWA0</accession>
<keyword evidence="14" id="KW-1185">Reference proteome</keyword>
<comment type="similarity">
    <text evidence="2">Belongs to the CD36 family.</text>
</comment>
<keyword evidence="7 12" id="KW-1133">Transmembrane helix</keyword>
<organism evidence="13 14">
    <name type="scientific">Callosobruchus maculatus</name>
    <name type="common">Southern cowpea weevil</name>
    <name type="synonym">Pulse bruchid</name>
    <dbReference type="NCBI Taxonomy" id="64391"/>
    <lineage>
        <taxon>Eukaryota</taxon>
        <taxon>Metazoa</taxon>
        <taxon>Ecdysozoa</taxon>
        <taxon>Arthropoda</taxon>
        <taxon>Hexapoda</taxon>
        <taxon>Insecta</taxon>
        <taxon>Pterygota</taxon>
        <taxon>Neoptera</taxon>
        <taxon>Endopterygota</taxon>
        <taxon>Coleoptera</taxon>
        <taxon>Polyphaga</taxon>
        <taxon>Cucujiformia</taxon>
        <taxon>Chrysomeloidea</taxon>
        <taxon>Chrysomelidae</taxon>
        <taxon>Bruchinae</taxon>
        <taxon>Bruchini</taxon>
        <taxon>Callosobruchus</taxon>
    </lineage>
</organism>
<dbReference type="AlphaFoldDB" id="A0A653BWA0"/>
<evidence type="ECO:0000256" key="9">
    <source>
        <dbReference type="ARBA" id="ARBA00023157"/>
    </source>
</evidence>
<evidence type="ECO:0000256" key="12">
    <source>
        <dbReference type="SAM" id="Phobius"/>
    </source>
</evidence>
<dbReference type="PANTHER" id="PTHR11923">
    <property type="entry name" value="SCAVENGER RECEPTOR CLASS B TYPE-1 SR-B1"/>
    <property type="match status" value="1"/>
</dbReference>
<feature type="transmembrane region" description="Helical" evidence="12">
    <location>
        <begin position="455"/>
        <end position="476"/>
    </location>
</feature>
<evidence type="ECO:0000313" key="13">
    <source>
        <dbReference type="EMBL" id="VEN39902.1"/>
    </source>
</evidence>
<evidence type="ECO:0000256" key="11">
    <source>
        <dbReference type="ARBA" id="ARBA00023180"/>
    </source>
</evidence>
<keyword evidence="9" id="KW-1015">Disulfide bond</keyword>
<evidence type="ECO:0000256" key="10">
    <source>
        <dbReference type="ARBA" id="ARBA00023170"/>
    </source>
</evidence>
<evidence type="ECO:0000256" key="3">
    <source>
        <dbReference type="ARBA" id="ARBA00022475"/>
    </source>
</evidence>
<name>A0A653BWA0_CALMS</name>
<evidence type="ECO:0000256" key="1">
    <source>
        <dbReference type="ARBA" id="ARBA00004651"/>
    </source>
</evidence>
<evidence type="ECO:0000256" key="6">
    <source>
        <dbReference type="ARBA" id="ARBA00022725"/>
    </source>
</evidence>
<dbReference type="InterPro" id="IPR002159">
    <property type="entry name" value="CD36_fam"/>
</dbReference>
<evidence type="ECO:0000256" key="5">
    <source>
        <dbReference type="ARBA" id="ARBA00022692"/>
    </source>
</evidence>
<keyword evidence="5 12" id="KW-0812">Transmembrane</keyword>
<keyword evidence="8 12" id="KW-0472">Membrane</keyword>
<reference evidence="13 14" key="1">
    <citation type="submission" date="2019-01" db="EMBL/GenBank/DDBJ databases">
        <authorList>
            <person name="Sayadi A."/>
        </authorList>
    </citation>
    <scope>NUCLEOTIDE SEQUENCE [LARGE SCALE GENOMIC DNA]</scope>
</reference>
<evidence type="ECO:0000256" key="8">
    <source>
        <dbReference type="ARBA" id="ARBA00023136"/>
    </source>
</evidence>
<comment type="subcellular location">
    <subcellularLocation>
        <location evidence="1">Cell membrane</location>
        <topology evidence="1">Multi-pass membrane protein</topology>
    </subcellularLocation>
</comment>
<dbReference type="GO" id="GO:0005886">
    <property type="term" value="C:plasma membrane"/>
    <property type="evidence" value="ECO:0007669"/>
    <property type="project" value="UniProtKB-SubCell"/>
</dbReference>
<feature type="transmembrane region" description="Helical" evidence="12">
    <location>
        <begin position="7"/>
        <end position="26"/>
    </location>
</feature>
<evidence type="ECO:0000256" key="4">
    <source>
        <dbReference type="ARBA" id="ARBA00022606"/>
    </source>
</evidence>